<dbReference type="SUPFAM" id="SSF52499">
    <property type="entry name" value="Isochorismatase-like hydrolases"/>
    <property type="match status" value="1"/>
</dbReference>
<feature type="domain" description="Isochorismatase-like" evidence="1">
    <location>
        <begin position="9"/>
        <end position="144"/>
    </location>
</feature>
<name>A0A6S6ZT11_9BURK</name>
<dbReference type="PANTHER" id="PTHR14119">
    <property type="entry name" value="HYDROLASE"/>
    <property type="match status" value="1"/>
</dbReference>
<proteinExistence type="predicted"/>
<protein>
    <recommendedName>
        <fullName evidence="1">Isochorismatase-like domain-containing protein</fullName>
    </recommendedName>
</protein>
<dbReference type="InterPro" id="IPR050993">
    <property type="entry name" value="Isochorismatase_domain"/>
</dbReference>
<dbReference type="InterPro" id="IPR036380">
    <property type="entry name" value="Isochorismatase-like_sf"/>
</dbReference>
<evidence type="ECO:0000259" key="1">
    <source>
        <dbReference type="Pfam" id="PF00857"/>
    </source>
</evidence>
<gene>
    <name evidence="2" type="ORF">LMG26690_02324</name>
</gene>
<dbReference type="Pfam" id="PF00857">
    <property type="entry name" value="Isochorismatase"/>
    <property type="match status" value="1"/>
</dbReference>
<accession>A0A6S6ZT11</accession>
<sequence>MLLSASDSTLLIVDMQGRLMPVIHEGDAVLNAAHKLAQAARLLDVPVVATEHHSKMLGVTVDPLRELVQATFQKMHFSSAREPGFDGWLPASRKTVLVAGCEAHICVLQTVIGLVHLGYKTVLVADAAGSRKPSDHHAALRCAARARMARRSSRQRWRFSSGWRRASTRASATCYVWSNSRRPLQHRSQGSAKVRSPFDTIPG</sequence>
<reference evidence="2 3" key="1">
    <citation type="submission" date="2020-04" db="EMBL/GenBank/DDBJ databases">
        <authorList>
            <person name="De Canck E."/>
        </authorList>
    </citation>
    <scope>NUCLEOTIDE SEQUENCE [LARGE SCALE GENOMIC DNA]</scope>
    <source>
        <strain evidence="2 3">LMG 26690</strain>
    </source>
</reference>
<organism evidence="2 3">
    <name type="scientific">Achromobacter animicus</name>
    <dbReference type="NCBI Taxonomy" id="1389935"/>
    <lineage>
        <taxon>Bacteria</taxon>
        <taxon>Pseudomonadati</taxon>
        <taxon>Pseudomonadota</taxon>
        <taxon>Betaproteobacteria</taxon>
        <taxon>Burkholderiales</taxon>
        <taxon>Alcaligenaceae</taxon>
        <taxon>Achromobacter</taxon>
    </lineage>
</organism>
<dbReference type="EMBL" id="CADIJM010000003">
    <property type="protein sequence ID" value="CAB3695181.1"/>
    <property type="molecule type" value="Genomic_DNA"/>
</dbReference>
<dbReference type="PANTHER" id="PTHR14119:SF3">
    <property type="entry name" value="ISOCHORISMATASE DOMAIN-CONTAINING PROTEIN 2"/>
    <property type="match status" value="1"/>
</dbReference>
<dbReference type="AlphaFoldDB" id="A0A6S6ZT11"/>
<dbReference type="Gene3D" id="3.40.50.850">
    <property type="entry name" value="Isochorismatase-like"/>
    <property type="match status" value="1"/>
</dbReference>
<dbReference type="InterPro" id="IPR000868">
    <property type="entry name" value="Isochorismatase-like_dom"/>
</dbReference>
<dbReference type="Proteomes" id="UP000494214">
    <property type="component" value="Unassembled WGS sequence"/>
</dbReference>
<evidence type="ECO:0000313" key="3">
    <source>
        <dbReference type="Proteomes" id="UP000494214"/>
    </source>
</evidence>
<evidence type="ECO:0000313" key="2">
    <source>
        <dbReference type="EMBL" id="CAB3695181.1"/>
    </source>
</evidence>
<keyword evidence="3" id="KW-1185">Reference proteome</keyword>